<evidence type="ECO:0000256" key="1">
    <source>
        <dbReference type="SAM" id="MobiDB-lite"/>
    </source>
</evidence>
<organism evidence="3 4">
    <name type="scientific">Streptomyces bohaiensis</name>
    <dbReference type="NCBI Taxonomy" id="1431344"/>
    <lineage>
        <taxon>Bacteria</taxon>
        <taxon>Bacillati</taxon>
        <taxon>Actinomycetota</taxon>
        <taxon>Actinomycetes</taxon>
        <taxon>Kitasatosporales</taxon>
        <taxon>Streptomycetaceae</taxon>
        <taxon>Streptomyces</taxon>
    </lineage>
</organism>
<comment type="caution">
    <text evidence="3">The sequence shown here is derived from an EMBL/GenBank/DDBJ whole genome shotgun (WGS) entry which is preliminary data.</text>
</comment>
<keyword evidence="2" id="KW-0812">Transmembrane</keyword>
<reference evidence="3 4" key="1">
    <citation type="submission" date="2020-03" db="EMBL/GenBank/DDBJ databases">
        <title>Draft genome of Streptomyces sp. ventii, isolated from the Axial Seamount in the Pacific Ocean, and resequencing of the two type strains Streptomyces lonarensis strain NCL 716 and Streptomyces bohaiensis strain 11A07.</title>
        <authorList>
            <person name="Loughran R.M."/>
            <person name="Pfannmuller K.M."/>
            <person name="Wasson B.J."/>
            <person name="Deadmond M.C."/>
            <person name="Paddock B.E."/>
            <person name="Koyack M.J."/>
            <person name="Gallegos D.A."/>
            <person name="Mitchell E.A."/>
            <person name="Ushijima B."/>
            <person name="Saw J.H."/>
            <person name="Mcphail K.L."/>
            <person name="Videau P."/>
        </authorList>
    </citation>
    <scope>NUCLEOTIDE SEQUENCE [LARGE SCALE GENOMIC DNA]</scope>
    <source>
        <strain evidence="3 4">11A07</strain>
    </source>
</reference>
<protein>
    <submittedName>
        <fullName evidence="3">Uncharacterized protein</fullName>
    </submittedName>
</protein>
<feature type="region of interest" description="Disordered" evidence="1">
    <location>
        <begin position="88"/>
        <end position="131"/>
    </location>
</feature>
<dbReference type="Proteomes" id="UP000727056">
    <property type="component" value="Unassembled WGS sequence"/>
</dbReference>
<accession>A0ABX1CAT7</accession>
<evidence type="ECO:0000256" key="2">
    <source>
        <dbReference type="SAM" id="Phobius"/>
    </source>
</evidence>
<evidence type="ECO:0000313" key="4">
    <source>
        <dbReference type="Proteomes" id="UP000727056"/>
    </source>
</evidence>
<keyword evidence="2" id="KW-0472">Membrane</keyword>
<feature type="region of interest" description="Disordered" evidence="1">
    <location>
        <begin position="263"/>
        <end position="285"/>
    </location>
</feature>
<name>A0ABX1CAT7_9ACTN</name>
<gene>
    <name evidence="3" type="ORF">HCN52_06000</name>
</gene>
<sequence>MSSWQGGPQWTPGQPQGGRPSPGGPQRQQESQPPWGQPPAPGGAPDWNRLAAEADKRRQRKRLLIIAAAATATLAIGAVVALGIVQQSGGGDEGSQNTAGSAEDTEELQEPAPEPSFEETSLPPVPKPREFITDADKDLAPFAADTFFSDDPMEVDGRTYVRRAVADSESCVDAADVALGETLSQHGCTGLARATYSDGAVAVTIGVAQFPTAEDAAAAKEAAAGHVSQLTSGEAPAFCERGGCRTTKNQVGRYAYFTIAGNADNTPDAGDGTPAQQAARDGNAHAHARIVLRGEDQASESAAAIIRERNSGGAGDEEEG</sequence>
<feature type="compositionally biased region" description="Low complexity" evidence="1">
    <location>
        <begin position="1"/>
        <end position="34"/>
    </location>
</feature>
<dbReference type="RefSeq" id="WP_168087321.1">
    <property type="nucleotide sequence ID" value="NZ_BHZH01000294.1"/>
</dbReference>
<proteinExistence type="predicted"/>
<evidence type="ECO:0000313" key="3">
    <source>
        <dbReference type="EMBL" id="NJQ14502.1"/>
    </source>
</evidence>
<keyword evidence="2" id="KW-1133">Transmembrane helix</keyword>
<feature type="transmembrane region" description="Helical" evidence="2">
    <location>
        <begin position="63"/>
        <end position="85"/>
    </location>
</feature>
<feature type="region of interest" description="Disordered" evidence="1">
    <location>
        <begin position="1"/>
        <end position="55"/>
    </location>
</feature>
<keyword evidence="4" id="KW-1185">Reference proteome</keyword>
<dbReference type="EMBL" id="JAAVJC010000028">
    <property type="protein sequence ID" value="NJQ14502.1"/>
    <property type="molecule type" value="Genomic_DNA"/>
</dbReference>